<name>K3VS71_FUSPC</name>
<dbReference type="OrthoDB" id="2993351at2759"/>
<evidence type="ECO:0000313" key="2">
    <source>
        <dbReference type="EMBL" id="EKJ76808.1"/>
    </source>
</evidence>
<comment type="caution">
    <text evidence="2">The sequence shown here is derived from an EMBL/GenBank/DDBJ whole genome shotgun (WGS) entry which is preliminary data.</text>
</comment>
<dbReference type="Proteomes" id="UP000007978">
    <property type="component" value="Chromosome 3"/>
</dbReference>
<evidence type="ECO:0000313" key="3">
    <source>
        <dbReference type="Proteomes" id="UP000007978"/>
    </source>
</evidence>
<reference evidence="2 3" key="1">
    <citation type="journal article" date="2012" name="PLoS Pathog.">
        <title>Comparative pathogenomics reveals horizontally acquired novel virulence genes in fungi infecting cereal hosts.</title>
        <authorList>
            <person name="Gardiner D.M."/>
            <person name="McDonald M.C."/>
            <person name="Covarelli L."/>
            <person name="Solomon P.S."/>
            <person name="Rusu A.G."/>
            <person name="Marshall M."/>
            <person name="Kazan K."/>
            <person name="Chakraborty S."/>
            <person name="McDonald B.A."/>
            <person name="Manners J.M."/>
        </authorList>
    </citation>
    <scope>NUCLEOTIDE SEQUENCE [LARGE SCALE GENOMIC DNA]</scope>
    <source>
        <strain evidence="2 3">CS3096</strain>
    </source>
</reference>
<proteinExistence type="predicted"/>
<dbReference type="EMBL" id="AFNW01000066">
    <property type="protein sequence ID" value="EKJ76808.1"/>
    <property type="molecule type" value="Genomic_DNA"/>
</dbReference>
<dbReference type="RefSeq" id="XP_009254388.1">
    <property type="nucleotide sequence ID" value="XM_009256113.1"/>
</dbReference>
<dbReference type="HOGENOM" id="CLU_2996593_0_0_1"/>
<keyword evidence="3" id="KW-1185">Reference proteome</keyword>
<protein>
    <recommendedName>
        <fullName evidence="1">DUF3669 domain-containing protein</fullName>
    </recommendedName>
</protein>
<dbReference type="KEGG" id="fpu:FPSE_02994"/>
<organism evidence="2 3">
    <name type="scientific">Fusarium pseudograminearum (strain CS3096)</name>
    <name type="common">Wheat and barley crown-rot fungus</name>
    <dbReference type="NCBI Taxonomy" id="1028729"/>
    <lineage>
        <taxon>Eukaryota</taxon>
        <taxon>Fungi</taxon>
        <taxon>Dikarya</taxon>
        <taxon>Ascomycota</taxon>
        <taxon>Pezizomycotina</taxon>
        <taxon>Sordariomycetes</taxon>
        <taxon>Hypocreomycetidae</taxon>
        <taxon>Hypocreales</taxon>
        <taxon>Nectriaceae</taxon>
        <taxon>Fusarium</taxon>
    </lineage>
</organism>
<gene>
    <name evidence="2" type="ORF">FPSE_02994</name>
</gene>
<dbReference type="AlphaFoldDB" id="K3VS71"/>
<accession>K3VS71</accession>
<evidence type="ECO:0000259" key="1">
    <source>
        <dbReference type="Pfam" id="PF12417"/>
    </source>
</evidence>
<feature type="domain" description="DUF3669" evidence="1">
    <location>
        <begin position="1"/>
        <end position="39"/>
    </location>
</feature>
<dbReference type="GeneID" id="20361613"/>
<sequence>MWVINFNQCSLVEDDEDCIDRMVRAFIYNDPYYPRPDLAASAKLTDSISPAKFITTV</sequence>
<dbReference type="InterPro" id="IPR022137">
    <property type="entry name" value="Znf_prot_DUF3669"/>
</dbReference>
<dbReference type="Pfam" id="PF12417">
    <property type="entry name" value="DUF3669"/>
    <property type="match status" value="1"/>
</dbReference>